<proteinExistence type="predicted"/>
<sequence>MIASDLYPPHFPWD</sequence>
<organism evidence="1">
    <name type="scientific">Arundo donax</name>
    <name type="common">Giant reed</name>
    <name type="synonym">Donax arundinaceus</name>
    <dbReference type="NCBI Taxonomy" id="35708"/>
    <lineage>
        <taxon>Eukaryota</taxon>
        <taxon>Viridiplantae</taxon>
        <taxon>Streptophyta</taxon>
        <taxon>Embryophyta</taxon>
        <taxon>Tracheophyta</taxon>
        <taxon>Spermatophyta</taxon>
        <taxon>Magnoliopsida</taxon>
        <taxon>Liliopsida</taxon>
        <taxon>Poales</taxon>
        <taxon>Poaceae</taxon>
        <taxon>PACMAD clade</taxon>
        <taxon>Arundinoideae</taxon>
        <taxon>Arundineae</taxon>
        <taxon>Arundo</taxon>
    </lineage>
</organism>
<protein>
    <submittedName>
        <fullName evidence="1">Uncharacterized protein</fullName>
    </submittedName>
</protein>
<dbReference type="EMBL" id="GBRH01255685">
    <property type="protein sequence ID" value="JAD42210.1"/>
    <property type="molecule type" value="Transcribed_RNA"/>
</dbReference>
<reference evidence="1" key="1">
    <citation type="submission" date="2014-09" db="EMBL/GenBank/DDBJ databases">
        <authorList>
            <person name="Magalhaes I.L.F."/>
            <person name="Oliveira U."/>
            <person name="Santos F.R."/>
            <person name="Vidigal T.H.D.A."/>
            <person name="Brescovit A.D."/>
            <person name="Santos A.J."/>
        </authorList>
    </citation>
    <scope>NUCLEOTIDE SEQUENCE</scope>
    <source>
        <tissue evidence="1">Shoot tissue taken approximately 20 cm above the soil surface</tissue>
    </source>
</reference>
<reference evidence="1" key="2">
    <citation type="journal article" date="2015" name="Data Brief">
        <title>Shoot transcriptome of the giant reed, Arundo donax.</title>
        <authorList>
            <person name="Barrero R.A."/>
            <person name="Guerrero F.D."/>
            <person name="Moolhuijzen P."/>
            <person name="Goolsby J.A."/>
            <person name="Tidwell J."/>
            <person name="Bellgard S.E."/>
            <person name="Bellgard M.I."/>
        </authorList>
    </citation>
    <scope>NUCLEOTIDE SEQUENCE</scope>
    <source>
        <tissue evidence="1">Shoot tissue taken approximately 20 cm above the soil surface</tissue>
    </source>
</reference>
<accession>A0A0A8ZZP2</accession>
<evidence type="ECO:0000313" key="1">
    <source>
        <dbReference type="EMBL" id="JAD42210.1"/>
    </source>
</evidence>
<name>A0A0A8ZZP2_ARUDO</name>